<dbReference type="Pfam" id="PF00005">
    <property type="entry name" value="ABC_tran"/>
    <property type="match status" value="1"/>
</dbReference>
<dbReference type="PANTHER" id="PTHR43335">
    <property type="entry name" value="ABC TRANSPORTER, ATP-BINDING PROTEIN"/>
    <property type="match status" value="1"/>
</dbReference>
<dbReference type="SMART" id="SM00382">
    <property type="entry name" value="AAA"/>
    <property type="match status" value="1"/>
</dbReference>
<dbReference type="InterPro" id="IPR017871">
    <property type="entry name" value="ABC_transporter-like_CS"/>
</dbReference>
<dbReference type="EMBL" id="JBCGDC010000099">
    <property type="protein sequence ID" value="MFB6396601.1"/>
    <property type="molecule type" value="Genomic_DNA"/>
</dbReference>
<dbReference type="InterPro" id="IPR003593">
    <property type="entry name" value="AAA+_ATPase"/>
</dbReference>
<dbReference type="SUPFAM" id="SSF52540">
    <property type="entry name" value="P-loop containing nucleoside triphosphate hydrolases"/>
    <property type="match status" value="1"/>
</dbReference>
<dbReference type="RefSeq" id="WP_375735989.1">
    <property type="nucleotide sequence ID" value="NZ_JBCGDC010000099.1"/>
</dbReference>
<evidence type="ECO:0000313" key="6">
    <source>
        <dbReference type="EMBL" id="MFB6396601.1"/>
    </source>
</evidence>
<dbReference type="PROSITE" id="PS00211">
    <property type="entry name" value="ABC_TRANSPORTER_1"/>
    <property type="match status" value="1"/>
</dbReference>
<evidence type="ECO:0000256" key="3">
    <source>
        <dbReference type="ARBA" id="ARBA00022741"/>
    </source>
</evidence>
<evidence type="ECO:0000259" key="5">
    <source>
        <dbReference type="PROSITE" id="PS50893"/>
    </source>
</evidence>
<keyword evidence="4 6" id="KW-0067">ATP-binding</keyword>
<comment type="caution">
    <text evidence="6">The sequence shown here is derived from an EMBL/GenBank/DDBJ whole genome shotgun (WGS) entry which is preliminary data.</text>
</comment>
<dbReference type="PANTHER" id="PTHR43335:SF4">
    <property type="entry name" value="ABC TRANSPORTER, ATP-BINDING PROTEIN"/>
    <property type="match status" value="1"/>
</dbReference>
<comment type="similarity">
    <text evidence="1">Belongs to the ABC transporter superfamily.</text>
</comment>
<keyword evidence="3" id="KW-0547">Nucleotide-binding</keyword>
<dbReference type="Proteomes" id="UP001582793">
    <property type="component" value="Unassembled WGS sequence"/>
</dbReference>
<gene>
    <name evidence="6" type="ORF">AAFH96_26375</name>
</gene>
<dbReference type="GO" id="GO:0005524">
    <property type="term" value="F:ATP binding"/>
    <property type="evidence" value="ECO:0007669"/>
    <property type="project" value="UniProtKB-KW"/>
</dbReference>
<proteinExistence type="inferred from homology"/>
<dbReference type="Gene3D" id="3.40.50.300">
    <property type="entry name" value="P-loop containing nucleotide triphosphate hydrolases"/>
    <property type="match status" value="1"/>
</dbReference>
<accession>A0ABV5CZZ9</accession>
<evidence type="ECO:0000313" key="7">
    <source>
        <dbReference type="Proteomes" id="UP001582793"/>
    </source>
</evidence>
<name>A0ABV5CZZ9_9ACTN</name>
<dbReference type="PROSITE" id="PS50893">
    <property type="entry name" value="ABC_TRANSPORTER_2"/>
    <property type="match status" value="1"/>
</dbReference>
<feature type="domain" description="ABC transporter" evidence="5">
    <location>
        <begin position="5"/>
        <end position="235"/>
    </location>
</feature>
<dbReference type="InterPro" id="IPR027417">
    <property type="entry name" value="P-loop_NTPase"/>
</dbReference>
<evidence type="ECO:0000256" key="4">
    <source>
        <dbReference type="ARBA" id="ARBA00022840"/>
    </source>
</evidence>
<keyword evidence="7" id="KW-1185">Reference proteome</keyword>
<evidence type="ECO:0000256" key="2">
    <source>
        <dbReference type="ARBA" id="ARBA00022448"/>
    </source>
</evidence>
<keyword evidence="2" id="KW-0813">Transport</keyword>
<protein>
    <submittedName>
        <fullName evidence="6">ABC transporter ATP-binding protein</fullName>
    </submittedName>
</protein>
<sequence length="241" mass="25989">MTERLAVHGLVRDFGAGAGVFGIDLTVGAGEIHALVGLNGAGKTTLMRLVLGMLHPTAGTCRINGRDLADLTAADWGRVGHLVEHPFAYPELDVRTNLVLATRLRRVPAAEATGLAERALAELDLGRYSRIPARRLSQGNRQRLGLATAIQHHPDLIVLDEPTNALDPAGVIVLRDALSRRAKAGAGILVSSHHLDEVARIAHRISVVNRGRSIGTLDPDATDLERAFFTLVHDNEREHPR</sequence>
<evidence type="ECO:0000256" key="1">
    <source>
        <dbReference type="ARBA" id="ARBA00005417"/>
    </source>
</evidence>
<reference evidence="6 7" key="1">
    <citation type="submission" date="2024-04" db="EMBL/GenBank/DDBJ databases">
        <title>Polymorphospora sp. isolated from Baiyangdian Lake in Xiong'an New Area.</title>
        <authorList>
            <person name="Zhang X."/>
            <person name="Liu J."/>
        </authorList>
    </citation>
    <scope>NUCLEOTIDE SEQUENCE [LARGE SCALE GENOMIC DNA]</scope>
    <source>
        <strain evidence="6 7">2-325</strain>
    </source>
</reference>
<dbReference type="CDD" id="cd03230">
    <property type="entry name" value="ABC_DR_subfamily_A"/>
    <property type="match status" value="1"/>
</dbReference>
<dbReference type="InterPro" id="IPR003439">
    <property type="entry name" value="ABC_transporter-like_ATP-bd"/>
</dbReference>
<organism evidence="6 7">
    <name type="scientific">Polymorphospora lycopeni</name>
    <dbReference type="NCBI Taxonomy" id="3140240"/>
    <lineage>
        <taxon>Bacteria</taxon>
        <taxon>Bacillati</taxon>
        <taxon>Actinomycetota</taxon>
        <taxon>Actinomycetes</taxon>
        <taxon>Micromonosporales</taxon>
        <taxon>Micromonosporaceae</taxon>
        <taxon>Polymorphospora</taxon>
    </lineage>
</organism>